<organism evidence="5">
    <name type="scientific">marine sediment metagenome</name>
    <dbReference type="NCBI Taxonomy" id="412755"/>
    <lineage>
        <taxon>unclassified sequences</taxon>
        <taxon>metagenomes</taxon>
        <taxon>ecological metagenomes</taxon>
    </lineage>
</organism>
<dbReference type="GO" id="GO:0003677">
    <property type="term" value="F:DNA binding"/>
    <property type="evidence" value="ECO:0007669"/>
    <property type="project" value="UniProtKB-KW"/>
</dbReference>
<sequence length="101" mass="10963">AVSKATQLSPDIVIMDIAMPELNGIEATRQIREVCPSAQIIILSIYSTSEHIFQALQSGACGYLLKESAGIEVANAVRAVHAGQRYLSQKISDRVVDDYIT</sequence>
<comment type="caution">
    <text evidence="5">The sequence shown here is derived from an EMBL/GenBank/DDBJ whole genome shotgun (WGS) entry which is preliminary data.</text>
</comment>
<dbReference type="SUPFAM" id="SSF52172">
    <property type="entry name" value="CheY-like"/>
    <property type="match status" value="1"/>
</dbReference>
<name>X1QCY8_9ZZZZ</name>
<gene>
    <name evidence="5" type="ORF">S06H3_65197</name>
</gene>
<proteinExistence type="predicted"/>
<dbReference type="PANTHER" id="PTHR43214:SF41">
    <property type="entry name" value="NITRATE_NITRITE RESPONSE REGULATOR PROTEIN NARP"/>
    <property type="match status" value="1"/>
</dbReference>
<dbReference type="AlphaFoldDB" id="X1QCY8"/>
<dbReference type="PANTHER" id="PTHR43214">
    <property type="entry name" value="TWO-COMPONENT RESPONSE REGULATOR"/>
    <property type="match status" value="1"/>
</dbReference>
<evidence type="ECO:0000256" key="2">
    <source>
        <dbReference type="ARBA" id="ARBA00023125"/>
    </source>
</evidence>
<accession>X1QCY8</accession>
<dbReference type="GO" id="GO:0000160">
    <property type="term" value="P:phosphorelay signal transduction system"/>
    <property type="evidence" value="ECO:0007669"/>
    <property type="project" value="InterPro"/>
</dbReference>
<reference evidence="5" key="1">
    <citation type="journal article" date="2014" name="Front. Microbiol.">
        <title>High frequency of phylogenetically diverse reductive dehalogenase-homologous genes in deep subseafloor sedimentary metagenomes.</title>
        <authorList>
            <person name="Kawai M."/>
            <person name="Futagami T."/>
            <person name="Toyoda A."/>
            <person name="Takaki Y."/>
            <person name="Nishi S."/>
            <person name="Hori S."/>
            <person name="Arai W."/>
            <person name="Tsubouchi T."/>
            <person name="Morono Y."/>
            <person name="Uchiyama I."/>
            <person name="Ito T."/>
            <person name="Fujiyama A."/>
            <person name="Inagaki F."/>
            <person name="Takami H."/>
        </authorList>
    </citation>
    <scope>NUCLEOTIDE SEQUENCE</scope>
    <source>
        <strain evidence="5">Expedition CK06-06</strain>
    </source>
</reference>
<protein>
    <recommendedName>
        <fullName evidence="4">Response regulatory domain-containing protein</fullName>
    </recommendedName>
</protein>
<dbReference type="PROSITE" id="PS50110">
    <property type="entry name" value="RESPONSE_REGULATORY"/>
    <property type="match status" value="1"/>
</dbReference>
<evidence type="ECO:0000256" key="3">
    <source>
        <dbReference type="ARBA" id="ARBA00023163"/>
    </source>
</evidence>
<dbReference type="InterPro" id="IPR011006">
    <property type="entry name" value="CheY-like_superfamily"/>
</dbReference>
<feature type="non-terminal residue" evidence="5">
    <location>
        <position position="101"/>
    </location>
</feature>
<keyword evidence="1" id="KW-0805">Transcription regulation</keyword>
<evidence type="ECO:0000313" key="5">
    <source>
        <dbReference type="EMBL" id="GAI66362.1"/>
    </source>
</evidence>
<feature type="domain" description="Response regulatory" evidence="4">
    <location>
        <begin position="1"/>
        <end position="81"/>
    </location>
</feature>
<dbReference type="Gene3D" id="3.40.50.2300">
    <property type="match status" value="1"/>
</dbReference>
<dbReference type="InterPro" id="IPR039420">
    <property type="entry name" value="WalR-like"/>
</dbReference>
<dbReference type="EMBL" id="BARV01043806">
    <property type="protein sequence ID" value="GAI66362.1"/>
    <property type="molecule type" value="Genomic_DNA"/>
</dbReference>
<dbReference type="InterPro" id="IPR058245">
    <property type="entry name" value="NreC/VraR/RcsB-like_REC"/>
</dbReference>
<dbReference type="Pfam" id="PF00072">
    <property type="entry name" value="Response_reg"/>
    <property type="match status" value="1"/>
</dbReference>
<keyword evidence="3" id="KW-0804">Transcription</keyword>
<evidence type="ECO:0000256" key="1">
    <source>
        <dbReference type="ARBA" id="ARBA00023015"/>
    </source>
</evidence>
<keyword evidence="2" id="KW-0238">DNA-binding</keyword>
<dbReference type="CDD" id="cd17535">
    <property type="entry name" value="REC_NarL-like"/>
    <property type="match status" value="1"/>
</dbReference>
<feature type="non-terminal residue" evidence="5">
    <location>
        <position position="1"/>
    </location>
</feature>
<dbReference type="InterPro" id="IPR001789">
    <property type="entry name" value="Sig_transdc_resp-reg_receiver"/>
</dbReference>
<evidence type="ECO:0000259" key="4">
    <source>
        <dbReference type="PROSITE" id="PS50110"/>
    </source>
</evidence>